<evidence type="ECO:0000313" key="2">
    <source>
        <dbReference type="EMBL" id="KAG7513452.1"/>
    </source>
</evidence>
<sequence>MGRASGRWHIFHLHRPKRGHKKTKEEDGEEEEEEEVEEGGGRDRDESDTSEGDSF</sequence>
<keyword evidence="3" id="KW-1185">Reference proteome</keyword>
<name>A0AAV6SA43_SOLSE</name>
<organism evidence="2 3">
    <name type="scientific">Solea senegalensis</name>
    <name type="common">Senegalese sole</name>
    <dbReference type="NCBI Taxonomy" id="28829"/>
    <lineage>
        <taxon>Eukaryota</taxon>
        <taxon>Metazoa</taxon>
        <taxon>Chordata</taxon>
        <taxon>Craniata</taxon>
        <taxon>Vertebrata</taxon>
        <taxon>Euteleostomi</taxon>
        <taxon>Actinopterygii</taxon>
        <taxon>Neopterygii</taxon>
        <taxon>Teleostei</taxon>
        <taxon>Neoteleostei</taxon>
        <taxon>Acanthomorphata</taxon>
        <taxon>Carangaria</taxon>
        <taxon>Pleuronectiformes</taxon>
        <taxon>Pleuronectoidei</taxon>
        <taxon>Soleidae</taxon>
        <taxon>Solea</taxon>
    </lineage>
</organism>
<accession>A0AAV6SA43</accession>
<proteinExistence type="predicted"/>
<gene>
    <name evidence="2" type="ORF">JOB18_008019</name>
</gene>
<dbReference type="AlphaFoldDB" id="A0AAV6SA43"/>
<protein>
    <submittedName>
        <fullName evidence="2">Uncharacterized protein</fullName>
    </submittedName>
</protein>
<dbReference type="Proteomes" id="UP000693946">
    <property type="component" value="Linkage Group LG14"/>
</dbReference>
<comment type="caution">
    <text evidence="2">The sequence shown here is derived from an EMBL/GenBank/DDBJ whole genome shotgun (WGS) entry which is preliminary data.</text>
</comment>
<dbReference type="EMBL" id="JAGKHQ010000006">
    <property type="protein sequence ID" value="KAG7513452.1"/>
    <property type="molecule type" value="Genomic_DNA"/>
</dbReference>
<evidence type="ECO:0000313" key="3">
    <source>
        <dbReference type="Proteomes" id="UP000693946"/>
    </source>
</evidence>
<feature type="region of interest" description="Disordered" evidence="1">
    <location>
        <begin position="1"/>
        <end position="55"/>
    </location>
</feature>
<feature type="compositionally biased region" description="Acidic residues" evidence="1">
    <location>
        <begin position="26"/>
        <end position="38"/>
    </location>
</feature>
<reference evidence="2 3" key="1">
    <citation type="journal article" date="2021" name="Sci. Rep.">
        <title>Chromosome anchoring in Senegalese sole (Solea senegalensis) reveals sex-associated markers and genome rearrangements in flatfish.</title>
        <authorList>
            <person name="Guerrero-Cozar I."/>
            <person name="Gomez-Garrido J."/>
            <person name="Berbel C."/>
            <person name="Martinez-Blanch J.F."/>
            <person name="Alioto T."/>
            <person name="Claros M.G."/>
            <person name="Gagnaire P.A."/>
            <person name="Manchado M."/>
        </authorList>
    </citation>
    <scope>NUCLEOTIDE SEQUENCE [LARGE SCALE GENOMIC DNA]</scope>
    <source>
        <strain evidence="2">Sse05_10M</strain>
    </source>
</reference>
<evidence type="ECO:0000256" key="1">
    <source>
        <dbReference type="SAM" id="MobiDB-lite"/>
    </source>
</evidence>
<feature type="compositionally biased region" description="Basic residues" evidence="1">
    <location>
        <begin position="9"/>
        <end position="22"/>
    </location>
</feature>